<dbReference type="EMBL" id="CP089280">
    <property type="protein sequence ID" value="USP81939.1"/>
    <property type="molecule type" value="Genomic_DNA"/>
</dbReference>
<keyword evidence="3" id="KW-1185">Reference proteome</keyword>
<dbReference type="VEuPathDB" id="FungiDB:yc1106_09213"/>
<feature type="chain" id="PRO_5040478454" evidence="1">
    <location>
        <begin position="20"/>
        <end position="183"/>
    </location>
</feature>
<dbReference type="Proteomes" id="UP001056012">
    <property type="component" value="Chromosome 7"/>
</dbReference>
<feature type="signal peptide" evidence="1">
    <location>
        <begin position="1"/>
        <end position="19"/>
    </location>
</feature>
<evidence type="ECO:0000313" key="3">
    <source>
        <dbReference type="Proteomes" id="UP001056012"/>
    </source>
</evidence>
<dbReference type="AlphaFoldDB" id="A0A9Q9DXI3"/>
<protein>
    <submittedName>
        <fullName evidence="2">Uncharacterized protein</fullName>
    </submittedName>
</protein>
<name>A0A9Q9DXI3_CURCL</name>
<gene>
    <name evidence="2" type="ORF">yc1106_09213</name>
</gene>
<accession>A0A9Q9DXI3</accession>
<keyword evidence="1" id="KW-0732">Signal</keyword>
<organism evidence="2 3">
    <name type="scientific">Curvularia clavata</name>
    <dbReference type="NCBI Taxonomy" id="95742"/>
    <lineage>
        <taxon>Eukaryota</taxon>
        <taxon>Fungi</taxon>
        <taxon>Dikarya</taxon>
        <taxon>Ascomycota</taxon>
        <taxon>Pezizomycotina</taxon>
        <taxon>Dothideomycetes</taxon>
        <taxon>Pleosporomycetidae</taxon>
        <taxon>Pleosporales</taxon>
        <taxon>Pleosporineae</taxon>
        <taxon>Pleosporaceae</taxon>
        <taxon>Curvularia</taxon>
    </lineage>
</organism>
<reference evidence="2" key="1">
    <citation type="submission" date="2021-12" db="EMBL/GenBank/DDBJ databases">
        <title>Curvularia clavata genome.</title>
        <authorList>
            <person name="Cao Y."/>
        </authorList>
    </citation>
    <scope>NUCLEOTIDE SEQUENCE</scope>
    <source>
        <strain evidence="2">Yc1106</strain>
    </source>
</reference>
<dbReference type="OrthoDB" id="3792543at2759"/>
<proteinExistence type="predicted"/>
<evidence type="ECO:0000313" key="2">
    <source>
        <dbReference type="EMBL" id="USP81939.1"/>
    </source>
</evidence>
<sequence>MHPPTVILSLFSLAITAHMLPPQPPHPHILPRSSEPTTLCTFTLWHKQLSPSSTTSLKTNYIYLPAIASPATNLILNVAASKPAQAHNSYSRLSATQKFSVRGLPGDEALTISGRDGEDELVFETESARWMVGGEAEKEREEGKKAECWGGEWIESGVNRERKLECAFPCKKMEEEAERVELK</sequence>
<evidence type="ECO:0000256" key="1">
    <source>
        <dbReference type="SAM" id="SignalP"/>
    </source>
</evidence>